<keyword evidence="3" id="KW-0804">Transcription</keyword>
<dbReference type="PANTHER" id="PTHR43537:SF49">
    <property type="entry name" value="TRANSCRIPTIONAL REGULATORY PROTEIN"/>
    <property type="match status" value="1"/>
</dbReference>
<dbReference type="SUPFAM" id="SSF46785">
    <property type="entry name" value="Winged helix' DNA-binding domain"/>
    <property type="match status" value="1"/>
</dbReference>
<dbReference type="RefSeq" id="WP_369666969.1">
    <property type="nucleotide sequence ID" value="NZ_JBDKXB010000010.1"/>
</dbReference>
<gene>
    <name evidence="5" type="ORF">ABC977_09210</name>
</gene>
<dbReference type="Pfam" id="PF07729">
    <property type="entry name" value="FCD"/>
    <property type="match status" value="1"/>
</dbReference>
<dbReference type="InterPro" id="IPR008920">
    <property type="entry name" value="TF_FadR/GntR_C"/>
</dbReference>
<dbReference type="InterPro" id="IPR011711">
    <property type="entry name" value="GntR_C"/>
</dbReference>
<dbReference type="InterPro" id="IPR036390">
    <property type="entry name" value="WH_DNA-bd_sf"/>
</dbReference>
<sequence length="232" mass="25941">MPKAQRSFPTMTIADEVFAKIRQAIVAGEIASGSKISEPEMAARYGISRGPLREAMRRLEASNLVERRANCGARVVGLSFAGLIEIYQLREALEGLAARLAAESMQPAEVAELRALLARHCDQVAEDPTGAYFQKEGDLDFHFRIAQGSRNERLIAMLCNDLYFLARMYRYQFGMSGDRSQAALDEHGLIVEAIADRDGESAEWLTRRHIRASRRHAEQRLGGVHQPARRTI</sequence>
<dbReference type="PANTHER" id="PTHR43537">
    <property type="entry name" value="TRANSCRIPTIONAL REGULATOR, GNTR FAMILY"/>
    <property type="match status" value="1"/>
</dbReference>
<protein>
    <submittedName>
        <fullName evidence="5">GntR family transcriptional regulator</fullName>
    </submittedName>
</protein>
<evidence type="ECO:0000256" key="3">
    <source>
        <dbReference type="ARBA" id="ARBA00023163"/>
    </source>
</evidence>
<dbReference type="SMART" id="SM00895">
    <property type="entry name" value="FCD"/>
    <property type="match status" value="1"/>
</dbReference>
<organism evidence="5 6">
    <name type="scientific">Thioalkalicoccus limnaeus</name>
    <dbReference type="NCBI Taxonomy" id="120681"/>
    <lineage>
        <taxon>Bacteria</taxon>
        <taxon>Pseudomonadati</taxon>
        <taxon>Pseudomonadota</taxon>
        <taxon>Gammaproteobacteria</taxon>
        <taxon>Chromatiales</taxon>
        <taxon>Chromatiaceae</taxon>
        <taxon>Thioalkalicoccus</taxon>
    </lineage>
</organism>
<comment type="caution">
    <text evidence="5">The sequence shown here is derived from an EMBL/GenBank/DDBJ whole genome shotgun (WGS) entry which is preliminary data.</text>
</comment>
<evidence type="ECO:0000259" key="4">
    <source>
        <dbReference type="PROSITE" id="PS50949"/>
    </source>
</evidence>
<dbReference type="Proteomes" id="UP001564408">
    <property type="component" value="Unassembled WGS sequence"/>
</dbReference>
<dbReference type="SUPFAM" id="SSF48008">
    <property type="entry name" value="GntR ligand-binding domain-like"/>
    <property type="match status" value="1"/>
</dbReference>
<evidence type="ECO:0000256" key="1">
    <source>
        <dbReference type="ARBA" id="ARBA00023015"/>
    </source>
</evidence>
<name>A0ABV4BDJ1_9GAMM</name>
<dbReference type="PROSITE" id="PS50949">
    <property type="entry name" value="HTH_GNTR"/>
    <property type="match status" value="1"/>
</dbReference>
<evidence type="ECO:0000256" key="2">
    <source>
        <dbReference type="ARBA" id="ARBA00023125"/>
    </source>
</evidence>
<keyword evidence="2" id="KW-0238">DNA-binding</keyword>
<keyword evidence="1" id="KW-0805">Transcription regulation</keyword>
<dbReference type="Gene3D" id="1.10.10.10">
    <property type="entry name" value="Winged helix-like DNA-binding domain superfamily/Winged helix DNA-binding domain"/>
    <property type="match status" value="1"/>
</dbReference>
<accession>A0ABV4BDJ1</accession>
<dbReference type="Gene3D" id="1.20.120.530">
    <property type="entry name" value="GntR ligand-binding domain-like"/>
    <property type="match status" value="1"/>
</dbReference>
<dbReference type="Pfam" id="PF00392">
    <property type="entry name" value="GntR"/>
    <property type="match status" value="1"/>
</dbReference>
<dbReference type="InterPro" id="IPR036388">
    <property type="entry name" value="WH-like_DNA-bd_sf"/>
</dbReference>
<feature type="domain" description="HTH gntR-type" evidence="4">
    <location>
        <begin position="11"/>
        <end position="78"/>
    </location>
</feature>
<keyword evidence="6" id="KW-1185">Reference proteome</keyword>
<evidence type="ECO:0000313" key="5">
    <source>
        <dbReference type="EMBL" id="MEY6432581.1"/>
    </source>
</evidence>
<reference evidence="5 6" key="1">
    <citation type="submission" date="2024-05" db="EMBL/GenBank/DDBJ databases">
        <title>Genome Sequence and Characterization of the New Strain Purple Sulfur Bacterium of Genus Thioalkalicoccus.</title>
        <authorList>
            <person name="Bryantseva I.A."/>
            <person name="Kyndt J.A."/>
            <person name="Imhoff J.F."/>
        </authorList>
    </citation>
    <scope>NUCLEOTIDE SEQUENCE [LARGE SCALE GENOMIC DNA]</scope>
    <source>
        <strain evidence="5 6">Um2</strain>
    </source>
</reference>
<dbReference type="EMBL" id="JBDKXB010000010">
    <property type="protein sequence ID" value="MEY6432581.1"/>
    <property type="molecule type" value="Genomic_DNA"/>
</dbReference>
<proteinExistence type="predicted"/>
<dbReference type="SMART" id="SM00345">
    <property type="entry name" value="HTH_GNTR"/>
    <property type="match status" value="1"/>
</dbReference>
<evidence type="ECO:0000313" key="6">
    <source>
        <dbReference type="Proteomes" id="UP001564408"/>
    </source>
</evidence>
<dbReference type="CDD" id="cd07377">
    <property type="entry name" value="WHTH_GntR"/>
    <property type="match status" value="1"/>
</dbReference>
<dbReference type="InterPro" id="IPR000524">
    <property type="entry name" value="Tscrpt_reg_HTH_GntR"/>
</dbReference>